<accession>A0A5B7JJE6</accession>
<keyword evidence="1" id="KW-1133">Transmembrane helix</keyword>
<dbReference type="EMBL" id="VSRR010107761">
    <property type="protein sequence ID" value="MPC96890.1"/>
    <property type="molecule type" value="Genomic_DNA"/>
</dbReference>
<proteinExistence type="predicted"/>
<reference evidence="2 3" key="1">
    <citation type="submission" date="2019-05" db="EMBL/GenBank/DDBJ databases">
        <title>Another draft genome of Portunus trituberculatus and its Hox gene families provides insights of decapod evolution.</title>
        <authorList>
            <person name="Jeong J.-H."/>
            <person name="Song I."/>
            <person name="Kim S."/>
            <person name="Choi T."/>
            <person name="Kim D."/>
            <person name="Ryu S."/>
            <person name="Kim W."/>
        </authorList>
    </citation>
    <scope>NUCLEOTIDE SEQUENCE [LARGE SCALE GENOMIC DNA]</scope>
    <source>
        <tissue evidence="2">Muscle</tissue>
    </source>
</reference>
<keyword evidence="3" id="KW-1185">Reference proteome</keyword>
<evidence type="ECO:0000313" key="2">
    <source>
        <dbReference type="EMBL" id="MPC96890.1"/>
    </source>
</evidence>
<keyword evidence="1" id="KW-0812">Transmembrane</keyword>
<keyword evidence="1" id="KW-0472">Membrane</keyword>
<organism evidence="2 3">
    <name type="scientific">Portunus trituberculatus</name>
    <name type="common">Swimming crab</name>
    <name type="synonym">Neptunus trituberculatus</name>
    <dbReference type="NCBI Taxonomy" id="210409"/>
    <lineage>
        <taxon>Eukaryota</taxon>
        <taxon>Metazoa</taxon>
        <taxon>Ecdysozoa</taxon>
        <taxon>Arthropoda</taxon>
        <taxon>Crustacea</taxon>
        <taxon>Multicrustacea</taxon>
        <taxon>Malacostraca</taxon>
        <taxon>Eumalacostraca</taxon>
        <taxon>Eucarida</taxon>
        <taxon>Decapoda</taxon>
        <taxon>Pleocyemata</taxon>
        <taxon>Brachyura</taxon>
        <taxon>Eubrachyura</taxon>
        <taxon>Portunoidea</taxon>
        <taxon>Portunidae</taxon>
        <taxon>Portuninae</taxon>
        <taxon>Portunus</taxon>
    </lineage>
</organism>
<evidence type="ECO:0000256" key="1">
    <source>
        <dbReference type="SAM" id="Phobius"/>
    </source>
</evidence>
<gene>
    <name evidence="2" type="ORF">E2C01_092170</name>
</gene>
<feature type="transmembrane region" description="Helical" evidence="1">
    <location>
        <begin position="121"/>
        <end position="142"/>
    </location>
</feature>
<comment type="caution">
    <text evidence="2">The sequence shown here is derived from an EMBL/GenBank/DDBJ whole genome shotgun (WGS) entry which is preliminary data.</text>
</comment>
<name>A0A5B7JJE6_PORTR</name>
<protein>
    <submittedName>
        <fullName evidence="2">Uncharacterized protein</fullName>
    </submittedName>
</protein>
<dbReference type="Proteomes" id="UP000324222">
    <property type="component" value="Unassembled WGS sequence"/>
</dbReference>
<sequence length="157" mass="17848">MNEATLCAMHQTLAGRRGPLGVRGLTGAWYVAGHSLFMVSHVRRGKVVSSLHSHPRGCWGGPLGRKGCADKNSKMAYGYHYALHVIVEEHCYRRNRNRTVIVETRIVIVETRIVIVKSHRFFVASIVIIDICLFMYLFKFVYKSSVTKSPAKLYTFF</sequence>
<evidence type="ECO:0000313" key="3">
    <source>
        <dbReference type="Proteomes" id="UP000324222"/>
    </source>
</evidence>
<dbReference type="AlphaFoldDB" id="A0A5B7JJE6"/>